<evidence type="ECO:0000313" key="4">
    <source>
        <dbReference type="Proteomes" id="UP001307889"/>
    </source>
</evidence>
<evidence type="ECO:0000313" key="3">
    <source>
        <dbReference type="EMBL" id="BES93528.1"/>
    </source>
</evidence>
<feature type="region of interest" description="Disordered" evidence="1">
    <location>
        <begin position="228"/>
        <end position="311"/>
    </location>
</feature>
<dbReference type="Pfam" id="PF01607">
    <property type="entry name" value="CBM_14"/>
    <property type="match status" value="1"/>
</dbReference>
<sequence>MRFSKVIFQFINSCVNSTNVLIFIFLTVILHLSVISEAKNVDVSTAVSETTTESQNSNDTVAEESSVRLRTVGNNNLRYGAIYRGNSTSVRRDRASRIFTKRPKISRKDRHRHSTKVDTTKLPVVLLPPLLTFKRNENNEVGNREAFVINVVTPESSLTTAPSHDVTYASSSSQPDQTPVSPSGNQPQYTSTTSKTQKPYVDHKIMAMKNFGIRMRNDATRGFVRFQSTTTSSVTSEGSTTTPLSDYTPPPTQFPTAEHRLRQIGKQNPRRRQKFKSTTTSPTPSTQAAEQFSTTNDNNVNRFQNSESYQPLEIVTPSAELKQSYEPNYSEVNNLSYAPQDSTSPTAIDFRNSSYNDVINYDIQKTSALTGSAPVSTVSQNYRQDAQTSSPQTVNPNFDPQTPPALNEQQRFAGQNYVSSENPQNLENTFQTNNAVSVSSPGTPSDYYSNYISSQDPNSFTPRTEINVATSTSQLVKSSPQVSVDYEDFDLRDLFFQPLTILAPPFLEDEFHDSFGNVIPNTTLPDRNQEQHRQAGLQANVQQNHQEYVTTSFPDAFQNSYTDYAGNLISPQENSPSTASPPSPFQNSSQQAIPDNAYSDNVSTNNIIGTSTEPSTQQAMSTNCDAGSCKNDPTFIKPWTKIPPVPSDVKVLSEEEGLDLINKMYENLLRVLEGGTDYYDLQEEPQAIQDNRLQDDRDNEDSTQTNQKQEIRQQENRQQENGQQENAQRNKPYRGNRKHDGQRKSSETNLIAEESGDIRNERERARLLNDIPTPTGRRNSRRKDIHDKQEVKAKSERKAAQLCSSKLGYVADISTGCQMFYICTEYGVGEPMFCPNGTLFNQDYLVCDWWYNVECS</sequence>
<feature type="compositionally biased region" description="Polar residues" evidence="1">
    <location>
        <begin position="287"/>
        <end position="309"/>
    </location>
</feature>
<dbReference type="PROSITE" id="PS50940">
    <property type="entry name" value="CHIT_BIND_II"/>
    <property type="match status" value="1"/>
</dbReference>
<feature type="region of interest" description="Disordered" evidence="1">
    <location>
        <begin position="566"/>
        <end position="624"/>
    </location>
</feature>
<name>A0ABN7AN86_9HEMI</name>
<feature type="compositionally biased region" description="Basic and acidic residues" evidence="1">
    <location>
        <begin position="709"/>
        <end position="718"/>
    </location>
</feature>
<reference evidence="3 4" key="1">
    <citation type="submission" date="2023-09" db="EMBL/GenBank/DDBJ databases">
        <title>Nesidiocoris tenuis whole genome shotgun sequence.</title>
        <authorList>
            <person name="Shibata T."/>
            <person name="Shimoda M."/>
            <person name="Kobayashi T."/>
            <person name="Uehara T."/>
        </authorList>
    </citation>
    <scope>NUCLEOTIDE SEQUENCE [LARGE SCALE GENOMIC DNA]</scope>
    <source>
        <strain evidence="3 4">Japan</strain>
    </source>
</reference>
<dbReference type="PANTHER" id="PTHR22933:SF43">
    <property type="entry name" value="LP10131P"/>
    <property type="match status" value="1"/>
</dbReference>
<feature type="compositionally biased region" description="Polar residues" evidence="1">
    <location>
        <begin position="598"/>
        <end position="624"/>
    </location>
</feature>
<feature type="compositionally biased region" description="Low complexity" evidence="1">
    <location>
        <begin position="228"/>
        <end position="242"/>
    </location>
</feature>
<accession>A0ABN7AN86</accession>
<dbReference type="InterPro" id="IPR036508">
    <property type="entry name" value="Chitin-bd_dom_sf"/>
</dbReference>
<feature type="compositionally biased region" description="Basic and acidic residues" evidence="1">
    <location>
        <begin position="782"/>
        <end position="793"/>
    </location>
</feature>
<feature type="compositionally biased region" description="Low complexity" evidence="1">
    <location>
        <begin position="719"/>
        <end position="730"/>
    </location>
</feature>
<feature type="region of interest" description="Disordered" evidence="1">
    <location>
        <begin position="681"/>
        <end position="793"/>
    </location>
</feature>
<dbReference type="PANTHER" id="PTHR22933">
    <property type="entry name" value="FI18007P1-RELATED"/>
    <property type="match status" value="1"/>
</dbReference>
<organism evidence="3 4">
    <name type="scientific">Nesidiocoris tenuis</name>
    <dbReference type="NCBI Taxonomy" id="355587"/>
    <lineage>
        <taxon>Eukaryota</taxon>
        <taxon>Metazoa</taxon>
        <taxon>Ecdysozoa</taxon>
        <taxon>Arthropoda</taxon>
        <taxon>Hexapoda</taxon>
        <taxon>Insecta</taxon>
        <taxon>Pterygota</taxon>
        <taxon>Neoptera</taxon>
        <taxon>Paraneoptera</taxon>
        <taxon>Hemiptera</taxon>
        <taxon>Heteroptera</taxon>
        <taxon>Panheteroptera</taxon>
        <taxon>Cimicomorpha</taxon>
        <taxon>Miridae</taxon>
        <taxon>Dicyphina</taxon>
        <taxon>Nesidiocoris</taxon>
    </lineage>
</organism>
<dbReference type="Proteomes" id="UP001307889">
    <property type="component" value="Chromosome 4"/>
</dbReference>
<evidence type="ECO:0000256" key="1">
    <source>
        <dbReference type="SAM" id="MobiDB-lite"/>
    </source>
</evidence>
<dbReference type="Gene3D" id="2.170.140.10">
    <property type="entry name" value="Chitin binding domain"/>
    <property type="match status" value="1"/>
</dbReference>
<dbReference type="EMBL" id="AP028912">
    <property type="protein sequence ID" value="BES93528.1"/>
    <property type="molecule type" value="Genomic_DNA"/>
</dbReference>
<feature type="domain" description="Chitin-binding type-2" evidence="2">
    <location>
        <begin position="800"/>
        <end position="856"/>
    </location>
</feature>
<feature type="compositionally biased region" description="Polar residues" evidence="1">
    <location>
        <begin position="156"/>
        <end position="197"/>
    </location>
</feature>
<feature type="region of interest" description="Disordered" evidence="1">
    <location>
        <begin position="371"/>
        <end position="404"/>
    </location>
</feature>
<dbReference type="InterPro" id="IPR052976">
    <property type="entry name" value="Scoloptoxin-like"/>
</dbReference>
<feature type="region of interest" description="Disordered" evidence="1">
    <location>
        <begin position="156"/>
        <end position="201"/>
    </location>
</feature>
<feature type="compositionally biased region" description="Low complexity" evidence="1">
    <location>
        <begin position="277"/>
        <end position="286"/>
    </location>
</feature>
<proteinExistence type="predicted"/>
<gene>
    <name evidence="3" type="ORF">NTJ_06337</name>
</gene>
<evidence type="ECO:0000259" key="2">
    <source>
        <dbReference type="PROSITE" id="PS50940"/>
    </source>
</evidence>
<protein>
    <recommendedName>
        <fullName evidence="2">Chitin-binding type-2 domain-containing protein</fullName>
    </recommendedName>
</protein>
<dbReference type="SMART" id="SM00494">
    <property type="entry name" value="ChtBD2"/>
    <property type="match status" value="1"/>
</dbReference>
<feature type="compositionally biased region" description="Polar residues" evidence="1">
    <location>
        <begin position="569"/>
        <end position="578"/>
    </location>
</feature>
<keyword evidence="4" id="KW-1185">Reference proteome</keyword>
<feature type="compositionally biased region" description="Basic and acidic residues" evidence="1">
    <location>
        <begin position="756"/>
        <end position="767"/>
    </location>
</feature>
<dbReference type="InterPro" id="IPR002557">
    <property type="entry name" value="Chitin-bd_dom"/>
</dbReference>
<feature type="compositionally biased region" description="Polar residues" evidence="1">
    <location>
        <begin position="371"/>
        <end position="400"/>
    </location>
</feature>
<dbReference type="SUPFAM" id="SSF57625">
    <property type="entry name" value="Invertebrate chitin-binding proteins"/>
    <property type="match status" value="1"/>
</dbReference>